<evidence type="ECO:0000313" key="8">
    <source>
        <dbReference type="Proteomes" id="UP000253420"/>
    </source>
</evidence>
<keyword evidence="4" id="KW-0812">Transmembrane</keyword>
<feature type="domain" description="CusB-like beta-barrel" evidence="6">
    <location>
        <begin position="209"/>
        <end position="279"/>
    </location>
</feature>
<evidence type="ECO:0000256" key="2">
    <source>
        <dbReference type="SAM" id="Coils"/>
    </source>
</evidence>
<name>A0A368K4E5_9HYPH</name>
<evidence type="ECO:0000313" key="7">
    <source>
        <dbReference type="EMBL" id="RCS24256.1"/>
    </source>
</evidence>
<keyword evidence="4" id="KW-1133">Transmembrane helix</keyword>
<dbReference type="PANTHER" id="PTHR30469">
    <property type="entry name" value="MULTIDRUG RESISTANCE PROTEIN MDTA"/>
    <property type="match status" value="1"/>
</dbReference>
<feature type="region of interest" description="Disordered" evidence="3">
    <location>
        <begin position="312"/>
        <end position="338"/>
    </location>
</feature>
<dbReference type="SUPFAM" id="SSF111369">
    <property type="entry name" value="HlyD-like secretion proteins"/>
    <property type="match status" value="1"/>
</dbReference>
<protein>
    <submittedName>
        <fullName evidence="7">Efflux RND transporter periplasmic adaptor subunit</fullName>
    </submittedName>
</protein>
<dbReference type="NCBIfam" id="TIGR01730">
    <property type="entry name" value="RND_mfp"/>
    <property type="match status" value="1"/>
</dbReference>
<dbReference type="Proteomes" id="UP000253420">
    <property type="component" value="Unassembled WGS sequence"/>
</dbReference>
<evidence type="ECO:0000256" key="4">
    <source>
        <dbReference type="SAM" id="Phobius"/>
    </source>
</evidence>
<dbReference type="Gene3D" id="2.40.50.100">
    <property type="match status" value="1"/>
</dbReference>
<dbReference type="GO" id="GO:0015562">
    <property type="term" value="F:efflux transmembrane transporter activity"/>
    <property type="evidence" value="ECO:0007669"/>
    <property type="project" value="TreeGrafter"/>
</dbReference>
<dbReference type="PANTHER" id="PTHR30469:SF11">
    <property type="entry name" value="BLL4320 PROTEIN"/>
    <property type="match status" value="1"/>
</dbReference>
<organism evidence="7 8">
    <name type="scientific">Phyllobacterium salinisoli</name>
    <dbReference type="NCBI Taxonomy" id="1899321"/>
    <lineage>
        <taxon>Bacteria</taxon>
        <taxon>Pseudomonadati</taxon>
        <taxon>Pseudomonadota</taxon>
        <taxon>Alphaproteobacteria</taxon>
        <taxon>Hyphomicrobiales</taxon>
        <taxon>Phyllobacteriaceae</taxon>
        <taxon>Phyllobacterium</taxon>
    </lineage>
</organism>
<dbReference type="AlphaFoldDB" id="A0A368K4E5"/>
<accession>A0A368K4E5</accession>
<evidence type="ECO:0000259" key="5">
    <source>
        <dbReference type="Pfam" id="PF25917"/>
    </source>
</evidence>
<evidence type="ECO:0000256" key="3">
    <source>
        <dbReference type="SAM" id="MobiDB-lite"/>
    </source>
</evidence>
<sequence>MAILRFLRRLLPYLLLLLIVAICGGIIWFNMFRDKMIKNYFATMQQPALAVSTITVDPAKWTPNIEAIGSANASEGVNLTVQVAGIVQKIAFKANQRIKQGDLLVQLDDSIEQADLAAAKADATLQEVNYKRAQTLRTQGVGAISNVDTTRAAMESAQAQVAKLQATLDQKRLVAPFSGTIGIPQIDIGQYLTPGDVVATLQNLDTMRVDFTVPEQSLSRLKIGQPVQVGFTSDKFEFSGKIIGIDPRIDPTTRLVSVRAQVQNPDRKLNPGQFVQIRVDLPVENNIIALPQTTVVTSLYGDYVFVVRPEKPKQEAAASTPAEADAKPDEDKQADAKQADRLAVQQVFVKLGRRTRDLVEVTSGLSDGDVVVTAGQNRLTQGAHVVVDNTINPADAPNQQ</sequence>
<proteinExistence type="inferred from homology"/>
<dbReference type="InterPro" id="IPR006143">
    <property type="entry name" value="RND_pump_MFP"/>
</dbReference>
<comment type="caution">
    <text evidence="7">The sequence shown here is derived from an EMBL/GenBank/DDBJ whole genome shotgun (WGS) entry which is preliminary data.</text>
</comment>
<dbReference type="Gene3D" id="2.40.30.170">
    <property type="match status" value="1"/>
</dbReference>
<keyword evidence="2" id="KW-0175">Coiled coil</keyword>
<evidence type="ECO:0000259" key="6">
    <source>
        <dbReference type="Pfam" id="PF25954"/>
    </source>
</evidence>
<comment type="similarity">
    <text evidence="1">Belongs to the membrane fusion protein (MFP) (TC 8.A.1) family.</text>
</comment>
<feature type="coiled-coil region" evidence="2">
    <location>
        <begin position="147"/>
        <end position="174"/>
    </location>
</feature>
<keyword evidence="4" id="KW-0472">Membrane</keyword>
<reference evidence="7 8" key="1">
    <citation type="submission" date="2018-07" db="EMBL/GenBank/DDBJ databases">
        <title>The draft genome of Phyllobacterium salinisoli.</title>
        <authorList>
            <person name="Liu L."/>
            <person name="Li L."/>
            <person name="Zhang X."/>
            <person name="Liang L."/>
        </authorList>
    </citation>
    <scope>NUCLEOTIDE SEQUENCE [LARGE SCALE GENOMIC DNA]</scope>
    <source>
        <strain evidence="7 8">LLAN61</strain>
    </source>
</reference>
<feature type="transmembrane region" description="Helical" evidence="4">
    <location>
        <begin position="12"/>
        <end position="31"/>
    </location>
</feature>
<dbReference type="EMBL" id="QOZG01000003">
    <property type="protein sequence ID" value="RCS24256.1"/>
    <property type="molecule type" value="Genomic_DNA"/>
</dbReference>
<dbReference type="InterPro" id="IPR058792">
    <property type="entry name" value="Beta-barrel_RND_2"/>
</dbReference>
<evidence type="ECO:0000256" key="1">
    <source>
        <dbReference type="ARBA" id="ARBA00009477"/>
    </source>
</evidence>
<dbReference type="Gene3D" id="2.40.420.20">
    <property type="match status" value="1"/>
</dbReference>
<dbReference type="OrthoDB" id="9806939at2"/>
<dbReference type="FunFam" id="2.40.30.170:FF:000010">
    <property type="entry name" value="Efflux RND transporter periplasmic adaptor subunit"/>
    <property type="match status" value="1"/>
</dbReference>
<dbReference type="Pfam" id="PF25954">
    <property type="entry name" value="Beta-barrel_RND_2"/>
    <property type="match status" value="1"/>
</dbReference>
<feature type="compositionally biased region" description="Basic and acidic residues" evidence="3">
    <location>
        <begin position="324"/>
        <end position="338"/>
    </location>
</feature>
<keyword evidence="8" id="KW-1185">Reference proteome</keyword>
<dbReference type="Gene3D" id="1.10.287.470">
    <property type="entry name" value="Helix hairpin bin"/>
    <property type="match status" value="1"/>
</dbReference>
<dbReference type="Pfam" id="PF25917">
    <property type="entry name" value="BSH_RND"/>
    <property type="match status" value="1"/>
</dbReference>
<dbReference type="InterPro" id="IPR058625">
    <property type="entry name" value="MdtA-like_BSH"/>
</dbReference>
<gene>
    <name evidence="7" type="ORF">DUT91_08115</name>
</gene>
<dbReference type="GO" id="GO:1990281">
    <property type="term" value="C:efflux pump complex"/>
    <property type="evidence" value="ECO:0007669"/>
    <property type="project" value="TreeGrafter"/>
</dbReference>
<dbReference type="RefSeq" id="WP_114439877.1">
    <property type="nucleotide sequence ID" value="NZ_QOZG01000003.1"/>
</dbReference>
<feature type="domain" description="Multidrug resistance protein MdtA-like barrel-sandwich hybrid" evidence="5">
    <location>
        <begin position="77"/>
        <end position="196"/>
    </location>
</feature>